<dbReference type="Proteomes" id="UP001597297">
    <property type="component" value="Unassembled WGS sequence"/>
</dbReference>
<evidence type="ECO:0000313" key="4">
    <source>
        <dbReference type="Proteomes" id="UP001597297"/>
    </source>
</evidence>
<comment type="caution">
    <text evidence="3">The sequence shown here is derived from an EMBL/GenBank/DDBJ whole genome shotgun (WGS) entry which is preliminary data.</text>
</comment>
<dbReference type="Pfam" id="PF01578">
    <property type="entry name" value="Cytochrom_C_asm"/>
    <property type="match status" value="1"/>
</dbReference>
<protein>
    <submittedName>
        <fullName evidence="3">Cytochrome c biogenesis protein CcsA</fullName>
    </submittedName>
</protein>
<feature type="transmembrane region" description="Helical" evidence="1">
    <location>
        <begin position="61"/>
        <end position="79"/>
    </location>
</feature>
<dbReference type="InterPro" id="IPR002541">
    <property type="entry name" value="Cyt_c_assembly"/>
</dbReference>
<keyword evidence="1" id="KW-0812">Transmembrane</keyword>
<dbReference type="EMBL" id="JBHUJC010000043">
    <property type="protein sequence ID" value="MFD2277716.1"/>
    <property type="molecule type" value="Genomic_DNA"/>
</dbReference>
<evidence type="ECO:0000259" key="2">
    <source>
        <dbReference type="Pfam" id="PF01578"/>
    </source>
</evidence>
<gene>
    <name evidence="3" type="primary">ccsA</name>
    <name evidence="3" type="ORF">ACFSQZ_14705</name>
</gene>
<keyword evidence="1" id="KW-0472">Membrane</keyword>
<keyword evidence="1" id="KW-1133">Transmembrane helix</keyword>
<feature type="transmembrane region" description="Helical" evidence="1">
    <location>
        <begin position="170"/>
        <end position="197"/>
    </location>
</feature>
<feature type="transmembrane region" description="Helical" evidence="1">
    <location>
        <begin position="234"/>
        <end position="253"/>
    </location>
</feature>
<reference evidence="4" key="1">
    <citation type="journal article" date="2019" name="Int. J. Syst. Evol. Microbiol.">
        <title>The Global Catalogue of Microorganisms (GCM) 10K type strain sequencing project: providing services to taxonomists for standard genome sequencing and annotation.</title>
        <authorList>
            <consortium name="The Broad Institute Genomics Platform"/>
            <consortium name="The Broad Institute Genome Sequencing Center for Infectious Disease"/>
            <person name="Wu L."/>
            <person name="Ma J."/>
        </authorList>
    </citation>
    <scope>NUCLEOTIDE SEQUENCE [LARGE SCALE GENOMIC DNA]</scope>
    <source>
        <strain evidence="4">JCM 16545</strain>
    </source>
</reference>
<accession>A0ABW5E513</accession>
<keyword evidence="4" id="KW-1185">Reference proteome</keyword>
<proteinExistence type="predicted"/>
<dbReference type="PANTHER" id="PTHR38034">
    <property type="entry name" value="INNER MEMBRANE PROTEIN YPJD"/>
    <property type="match status" value="1"/>
</dbReference>
<feature type="transmembrane region" description="Helical" evidence="1">
    <location>
        <begin position="127"/>
        <end position="150"/>
    </location>
</feature>
<feature type="domain" description="Cytochrome c assembly protein" evidence="2">
    <location>
        <begin position="61"/>
        <end position="251"/>
    </location>
</feature>
<sequence length="254" mass="27472">MIYLLIAAILAGMAGYLGMRSVQHGRRSSWTVVWMLLSFVAQCAVLGVRGELRGQCPLGDIGEILVFLAWSMTIFYLLIGSTYRLSLLGVFSAPVVSLMLFIAAIPGMMEVSPEKAFDVEPWHETHAALSVLAYGALGLAAIAGVMFMVLNNKLKHHEMKSGLFMKLPPLSSITASMVRLTGVGTLVLSGGVFCGLLMPDKTSGGWAHLWAAVAVWFSYTLLLTIWQVRGMTPVRMAMSVVTLFAVSLVVFAVL</sequence>
<evidence type="ECO:0000256" key="1">
    <source>
        <dbReference type="SAM" id="Phobius"/>
    </source>
</evidence>
<dbReference type="InterPro" id="IPR052372">
    <property type="entry name" value="YpjD/HemX"/>
</dbReference>
<evidence type="ECO:0000313" key="3">
    <source>
        <dbReference type="EMBL" id="MFD2277716.1"/>
    </source>
</evidence>
<feature type="transmembrane region" description="Helical" evidence="1">
    <location>
        <begin position="30"/>
        <end position="49"/>
    </location>
</feature>
<organism evidence="3 4">
    <name type="scientific">Rubritalea spongiae</name>
    <dbReference type="NCBI Taxonomy" id="430797"/>
    <lineage>
        <taxon>Bacteria</taxon>
        <taxon>Pseudomonadati</taxon>
        <taxon>Verrucomicrobiota</taxon>
        <taxon>Verrucomicrobiia</taxon>
        <taxon>Verrucomicrobiales</taxon>
        <taxon>Rubritaleaceae</taxon>
        <taxon>Rubritalea</taxon>
    </lineage>
</organism>
<dbReference type="PANTHER" id="PTHR38034:SF1">
    <property type="entry name" value="INNER MEMBRANE PROTEIN YPJD"/>
    <property type="match status" value="1"/>
</dbReference>
<dbReference type="RefSeq" id="WP_377093544.1">
    <property type="nucleotide sequence ID" value="NZ_JBHSJM010000001.1"/>
</dbReference>
<feature type="transmembrane region" description="Helical" evidence="1">
    <location>
        <begin position="85"/>
        <end position="106"/>
    </location>
</feature>
<name>A0ABW5E513_9BACT</name>
<feature type="transmembrane region" description="Helical" evidence="1">
    <location>
        <begin position="209"/>
        <end position="228"/>
    </location>
</feature>